<feature type="domain" description="ABC transmembrane type-1" evidence="8">
    <location>
        <begin position="59"/>
        <end position="239"/>
    </location>
</feature>
<keyword evidence="5 7" id="KW-1133">Transmembrane helix</keyword>
<feature type="transmembrane region" description="Helical" evidence="7">
    <location>
        <begin position="99"/>
        <end position="117"/>
    </location>
</feature>
<feature type="transmembrane region" description="Helical" evidence="7">
    <location>
        <begin position="6"/>
        <end position="30"/>
    </location>
</feature>
<proteinExistence type="inferred from homology"/>
<feature type="transmembrane region" description="Helical" evidence="7">
    <location>
        <begin position="67"/>
        <end position="87"/>
    </location>
</feature>
<dbReference type="RefSeq" id="WP_046496942.1">
    <property type="nucleotide sequence ID" value="NZ_CGIH01000026.1"/>
</dbReference>
<dbReference type="Pfam" id="PF00528">
    <property type="entry name" value="BPD_transp_1"/>
    <property type="match status" value="1"/>
</dbReference>
<dbReference type="PANTHER" id="PTHR30151:SF0">
    <property type="entry name" value="ABC TRANSPORTER PERMEASE PROTEIN MJ0413-RELATED"/>
    <property type="match status" value="1"/>
</dbReference>
<keyword evidence="10" id="KW-1185">Reference proteome</keyword>
<comment type="subcellular location">
    <subcellularLocation>
        <location evidence="1 7">Cell membrane</location>
        <topology evidence="1 7">Multi-pass membrane protein</topology>
    </subcellularLocation>
</comment>
<dbReference type="OrthoDB" id="308958at2"/>
<comment type="similarity">
    <text evidence="7">Belongs to the binding-protein-dependent transport system permease family.</text>
</comment>
<evidence type="ECO:0000256" key="1">
    <source>
        <dbReference type="ARBA" id="ARBA00004651"/>
    </source>
</evidence>
<dbReference type="GO" id="GO:0055085">
    <property type="term" value="P:transmembrane transport"/>
    <property type="evidence" value="ECO:0007669"/>
    <property type="project" value="InterPro"/>
</dbReference>
<organism evidence="9 10">
    <name type="scientific">Syntrophomonas zehnderi OL-4</name>
    <dbReference type="NCBI Taxonomy" id="690567"/>
    <lineage>
        <taxon>Bacteria</taxon>
        <taxon>Bacillati</taxon>
        <taxon>Bacillota</taxon>
        <taxon>Clostridia</taxon>
        <taxon>Eubacteriales</taxon>
        <taxon>Syntrophomonadaceae</taxon>
        <taxon>Syntrophomonas</taxon>
    </lineage>
</organism>
<evidence type="ECO:0000256" key="2">
    <source>
        <dbReference type="ARBA" id="ARBA00022448"/>
    </source>
</evidence>
<gene>
    <name evidence="9" type="ORF">1394</name>
</gene>
<evidence type="ECO:0000256" key="5">
    <source>
        <dbReference type="ARBA" id="ARBA00022989"/>
    </source>
</evidence>
<keyword evidence="2 7" id="KW-0813">Transport</keyword>
<evidence type="ECO:0000259" key="8">
    <source>
        <dbReference type="PROSITE" id="PS50928"/>
    </source>
</evidence>
<evidence type="ECO:0000256" key="3">
    <source>
        <dbReference type="ARBA" id="ARBA00022475"/>
    </source>
</evidence>
<dbReference type="CDD" id="cd06261">
    <property type="entry name" value="TM_PBP2"/>
    <property type="match status" value="1"/>
</dbReference>
<keyword evidence="4 7" id="KW-0812">Transmembrane</keyword>
<protein>
    <submittedName>
        <fullName evidence="9">MetI-like domain</fullName>
    </submittedName>
</protein>
<dbReference type="STRING" id="690567.1394"/>
<evidence type="ECO:0000256" key="6">
    <source>
        <dbReference type="ARBA" id="ARBA00023136"/>
    </source>
</evidence>
<sequence>METSSIKTILVTAASILVMVITWHLLALMLGHEYILPTPAETARQMIILVSSAGFWPVVLATIGRGLLGFIISLGLGVILGLVAGFSKAAYWLLQPWVTVVRSTPVMSVIILAIIWFESNLVPVVVTLLILFPIIYGNVVAGIMNINKELLEMARMYKVKTWRIVTELYLPSILPFLLAGASTAMGIAWKVIIAAEILSQPQLGIGTNLMIAKIDFATAQVFAWTVVAIVISFVFEYLIRLIETRLNTWS</sequence>
<dbReference type="PANTHER" id="PTHR30151">
    <property type="entry name" value="ALKANE SULFONATE ABC TRANSPORTER-RELATED, MEMBRANE SUBUNIT"/>
    <property type="match status" value="1"/>
</dbReference>
<feature type="transmembrane region" description="Helical" evidence="7">
    <location>
        <begin position="168"/>
        <end position="189"/>
    </location>
</feature>
<dbReference type="AlphaFoldDB" id="A0A0E3W363"/>
<dbReference type="InterPro" id="IPR000515">
    <property type="entry name" value="MetI-like"/>
</dbReference>
<keyword evidence="6 7" id="KW-0472">Membrane</keyword>
<dbReference type="PROSITE" id="PS50928">
    <property type="entry name" value="ABC_TM1"/>
    <property type="match status" value="1"/>
</dbReference>
<reference evidence="9 10" key="1">
    <citation type="submission" date="2015-03" db="EMBL/GenBank/DDBJ databases">
        <authorList>
            <person name="Murphy D."/>
        </authorList>
    </citation>
    <scope>NUCLEOTIDE SEQUENCE [LARGE SCALE GENOMIC DNA]</scope>
    <source>
        <strain evidence="9 10">OL-4</strain>
    </source>
</reference>
<evidence type="ECO:0000256" key="4">
    <source>
        <dbReference type="ARBA" id="ARBA00022692"/>
    </source>
</evidence>
<dbReference type="Proteomes" id="UP000045545">
    <property type="component" value="Unassembled WGS sequence"/>
</dbReference>
<evidence type="ECO:0000256" key="7">
    <source>
        <dbReference type="RuleBase" id="RU363032"/>
    </source>
</evidence>
<evidence type="ECO:0000313" key="9">
    <source>
        <dbReference type="EMBL" id="CFX53097.1"/>
    </source>
</evidence>
<evidence type="ECO:0000313" key="10">
    <source>
        <dbReference type="Proteomes" id="UP000045545"/>
    </source>
</evidence>
<name>A0A0E3W363_9FIRM</name>
<dbReference type="Gene3D" id="1.10.3720.10">
    <property type="entry name" value="MetI-like"/>
    <property type="match status" value="1"/>
</dbReference>
<feature type="transmembrane region" description="Helical" evidence="7">
    <location>
        <begin position="221"/>
        <end position="239"/>
    </location>
</feature>
<dbReference type="InterPro" id="IPR035906">
    <property type="entry name" value="MetI-like_sf"/>
</dbReference>
<keyword evidence="3" id="KW-1003">Cell membrane</keyword>
<feature type="transmembrane region" description="Helical" evidence="7">
    <location>
        <begin position="123"/>
        <end position="147"/>
    </location>
</feature>
<dbReference type="SUPFAM" id="SSF161098">
    <property type="entry name" value="MetI-like"/>
    <property type="match status" value="1"/>
</dbReference>
<accession>A0A0E3W363</accession>
<dbReference type="GO" id="GO:0005886">
    <property type="term" value="C:plasma membrane"/>
    <property type="evidence" value="ECO:0007669"/>
    <property type="project" value="UniProtKB-SubCell"/>
</dbReference>
<dbReference type="EMBL" id="CGIH01000026">
    <property type="protein sequence ID" value="CFX53097.1"/>
    <property type="molecule type" value="Genomic_DNA"/>
</dbReference>